<dbReference type="OrthoDB" id="342024at2759"/>
<feature type="region of interest" description="Disordered" evidence="9">
    <location>
        <begin position="45"/>
        <end position="78"/>
    </location>
</feature>
<evidence type="ECO:0000256" key="6">
    <source>
        <dbReference type="ARBA" id="ARBA00022917"/>
    </source>
</evidence>
<dbReference type="GO" id="GO:0006412">
    <property type="term" value="P:translation"/>
    <property type="evidence" value="ECO:0007669"/>
    <property type="project" value="UniProtKB-KW"/>
</dbReference>
<dbReference type="CDD" id="cd04093">
    <property type="entry name" value="HBS1_C_III"/>
    <property type="match status" value="1"/>
</dbReference>
<keyword evidence="6" id="KW-0648">Protein biosynthesis</keyword>
<dbReference type="Gene3D" id="2.40.30.10">
    <property type="entry name" value="Translation factors"/>
    <property type="match status" value="2"/>
</dbReference>
<reference evidence="11 12" key="1">
    <citation type="journal article" date="2018" name="BMC Genomics">
        <title>Genomic comparison of Trypanosoma conorhini and Trypanosoma rangeli to Trypanosoma cruzi strains of high and low virulence.</title>
        <authorList>
            <person name="Bradwell K.R."/>
            <person name="Koparde V.N."/>
            <person name="Matveyev A.V."/>
            <person name="Serrano M.G."/>
            <person name="Alves J.M."/>
            <person name="Parikh H."/>
            <person name="Huang B."/>
            <person name="Lee V."/>
            <person name="Espinosa-Alvarez O."/>
            <person name="Ortiz P.A."/>
            <person name="Costa-Martins A.G."/>
            <person name="Teixeira M.M."/>
            <person name="Buck G.A."/>
        </authorList>
    </citation>
    <scope>NUCLEOTIDE SEQUENCE [LARGE SCALE GENOMIC DNA]</scope>
    <source>
        <strain evidence="11 12">025E</strain>
    </source>
</reference>
<dbReference type="EMBL" id="MKKU01000388">
    <property type="protein sequence ID" value="RNF13856.1"/>
    <property type="molecule type" value="Genomic_DNA"/>
</dbReference>
<organism evidence="11 12">
    <name type="scientific">Trypanosoma conorhini</name>
    <dbReference type="NCBI Taxonomy" id="83891"/>
    <lineage>
        <taxon>Eukaryota</taxon>
        <taxon>Discoba</taxon>
        <taxon>Euglenozoa</taxon>
        <taxon>Kinetoplastea</taxon>
        <taxon>Metakinetoplastina</taxon>
        <taxon>Trypanosomatida</taxon>
        <taxon>Trypanosomatidae</taxon>
        <taxon>Trypanosoma</taxon>
    </lineage>
</organism>
<dbReference type="PROSITE" id="PS51722">
    <property type="entry name" value="G_TR_2"/>
    <property type="match status" value="1"/>
</dbReference>
<dbReference type="Proteomes" id="UP000284403">
    <property type="component" value="Unassembled WGS sequence"/>
</dbReference>
<dbReference type="Gene3D" id="3.40.50.300">
    <property type="entry name" value="P-loop containing nucleotide triphosphate hydrolases"/>
    <property type="match status" value="1"/>
</dbReference>
<dbReference type="InterPro" id="IPR009001">
    <property type="entry name" value="Transl_elong_EF1A/Init_IF2_C"/>
</dbReference>
<comment type="subcellular location">
    <subcellularLocation>
        <location evidence="1">Cytoplasm</location>
    </subcellularLocation>
</comment>
<dbReference type="AlphaFoldDB" id="A0A422P811"/>
<proteinExistence type="inferred from homology"/>
<keyword evidence="5" id="KW-0378">Hydrolase</keyword>
<dbReference type="PROSITE" id="PS00301">
    <property type="entry name" value="G_TR_1"/>
    <property type="match status" value="1"/>
</dbReference>
<feature type="compositionally biased region" description="Pro residues" evidence="9">
    <location>
        <begin position="152"/>
        <end position="162"/>
    </location>
</feature>
<dbReference type="InterPro" id="IPR009000">
    <property type="entry name" value="Transl_B-barrel_sf"/>
</dbReference>
<dbReference type="InterPro" id="IPR000795">
    <property type="entry name" value="T_Tr_GTP-bd_dom"/>
</dbReference>
<dbReference type="PRINTS" id="PR00315">
    <property type="entry name" value="ELONGATNFCT"/>
</dbReference>
<dbReference type="Pfam" id="PF00009">
    <property type="entry name" value="GTP_EFTU"/>
    <property type="match status" value="1"/>
</dbReference>
<evidence type="ECO:0000256" key="3">
    <source>
        <dbReference type="ARBA" id="ARBA00022490"/>
    </source>
</evidence>
<dbReference type="FunFam" id="2.40.30.10:FF:000070">
    <property type="entry name" value="Translation elongation factor EF-1 subunit"/>
    <property type="match status" value="1"/>
</dbReference>
<evidence type="ECO:0000256" key="1">
    <source>
        <dbReference type="ARBA" id="ARBA00004496"/>
    </source>
</evidence>
<evidence type="ECO:0000256" key="4">
    <source>
        <dbReference type="ARBA" id="ARBA00022741"/>
    </source>
</evidence>
<feature type="domain" description="Tr-type G" evidence="10">
    <location>
        <begin position="242"/>
        <end position="463"/>
    </location>
</feature>
<dbReference type="FunFam" id="3.40.50.300:FF:000204">
    <property type="entry name" value="Translation elongation factor Tu"/>
    <property type="match status" value="1"/>
</dbReference>
<gene>
    <name evidence="11" type="ORF">Tco025E_06189</name>
</gene>
<dbReference type="PANTHER" id="PTHR23115">
    <property type="entry name" value="TRANSLATION FACTOR"/>
    <property type="match status" value="1"/>
</dbReference>
<protein>
    <submittedName>
        <fullName evidence="11">Hsp70 subfamily B suppressor 1</fullName>
    </submittedName>
</protein>
<dbReference type="GO" id="GO:0005737">
    <property type="term" value="C:cytoplasm"/>
    <property type="evidence" value="ECO:0007669"/>
    <property type="project" value="UniProtKB-SubCell"/>
</dbReference>
<keyword evidence="7" id="KW-0342">GTP-binding</keyword>
<evidence type="ECO:0000256" key="2">
    <source>
        <dbReference type="ARBA" id="ARBA00007249"/>
    </source>
</evidence>
<dbReference type="SUPFAM" id="SSF52540">
    <property type="entry name" value="P-loop containing nucleoside triphosphate hydrolases"/>
    <property type="match status" value="1"/>
</dbReference>
<evidence type="ECO:0000256" key="8">
    <source>
        <dbReference type="ARBA" id="ARBA00049117"/>
    </source>
</evidence>
<dbReference type="InterPro" id="IPR054696">
    <property type="entry name" value="GTP-eEF1A_C"/>
</dbReference>
<evidence type="ECO:0000256" key="7">
    <source>
        <dbReference type="ARBA" id="ARBA00023134"/>
    </source>
</evidence>
<comment type="caution">
    <text evidence="11">The sequence shown here is derived from an EMBL/GenBank/DDBJ whole genome shotgun (WGS) entry which is preliminary data.</text>
</comment>
<dbReference type="SUPFAM" id="SSF50465">
    <property type="entry name" value="EF-Tu/eEF-1alpha/eIF2-gamma C-terminal domain"/>
    <property type="match status" value="1"/>
</dbReference>
<comment type="catalytic activity">
    <reaction evidence="8">
        <text>GTP + H2O = GDP + phosphate + H(+)</text>
        <dbReference type="Rhea" id="RHEA:19669"/>
        <dbReference type="ChEBI" id="CHEBI:15377"/>
        <dbReference type="ChEBI" id="CHEBI:15378"/>
        <dbReference type="ChEBI" id="CHEBI:37565"/>
        <dbReference type="ChEBI" id="CHEBI:43474"/>
        <dbReference type="ChEBI" id="CHEBI:58189"/>
    </reaction>
    <physiologicalReaction direction="left-to-right" evidence="8">
        <dbReference type="Rhea" id="RHEA:19670"/>
    </physiologicalReaction>
</comment>
<feature type="region of interest" description="Disordered" evidence="9">
    <location>
        <begin position="145"/>
        <end position="226"/>
    </location>
</feature>
<name>A0A422P811_9TRYP</name>
<dbReference type="InterPro" id="IPR050100">
    <property type="entry name" value="TRAFAC_GTPase_members"/>
</dbReference>
<accession>A0A422P811</accession>
<dbReference type="GeneID" id="40319800"/>
<dbReference type="InterPro" id="IPR031157">
    <property type="entry name" value="G_TR_CS"/>
</dbReference>
<dbReference type="GO" id="GO:0003924">
    <property type="term" value="F:GTPase activity"/>
    <property type="evidence" value="ECO:0007669"/>
    <property type="project" value="InterPro"/>
</dbReference>
<evidence type="ECO:0000313" key="11">
    <source>
        <dbReference type="EMBL" id="RNF13856.1"/>
    </source>
</evidence>
<dbReference type="SUPFAM" id="SSF50447">
    <property type="entry name" value="Translation proteins"/>
    <property type="match status" value="1"/>
</dbReference>
<keyword evidence="3" id="KW-0963">Cytoplasm</keyword>
<evidence type="ECO:0000313" key="12">
    <source>
        <dbReference type="Proteomes" id="UP000284403"/>
    </source>
</evidence>
<keyword evidence="4" id="KW-0547">Nucleotide-binding</keyword>
<dbReference type="RefSeq" id="XP_029226957.1">
    <property type="nucleotide sequence ID" value="XM_029373077.1"/>
</dbReference>
<dbReference type="Pfam" id="PF22594">
    <property type="entry name" value="GTP-eEF1A_C"/>
    <property type="match status" value="1"/>
</dbReference>
<evidence type="ECO:0000256" key="9">
    <source>
        <dbReference type="SAM" id="MobiDB-lite"/>
    </source>
</evidence>
<dbReference type="GO" id="GO:0005525">
    <property type="term" value="F:GTP binding"/>
    <property type="evidence" value="ECO:0007669"/>
    <property type="project" value="UniProtKB-KW"/>
</dbReference>
<dbReference type="InterPro" id="IPR027417">
    <property type="entry name" value="P-loop_NTPase"/>
</dbReference>
<comment type="similarity">
    <text evidence="2">Belongs to the TRAFAC class translation factor GTPase superfamily. Classic translation factor GTPase family. EF-Tu/EF-1A subfamily.</text>
</comment>
<keyword evidence="12" id="KW-1185">Reference proteome</keyword>
<feature type="compositionally biased region" description="Low complexity" evidence="9">
    <location>
        <begin position="166"/>
        <end position="190"/>
    </location>
</feature>
<evidence type="ECO:0000256" key="5">
    <source>
        <dbReference type="ARBA" id="ARBA00022801"/>
    </source>
</evidence>
<evidence type="ECO:0000259" key="10">
    <source>
        <dbReference type="PROSITE" id="PS51722"/>
    </source>
</evidence>
<sequence length="663" mass="71536">MNRHKKFYSTLGNQSYDDDYDDYYEEEEDDFYDEEELQYVVQAGAAPAQPGKVSPTAGCDATHGASSKTEELTSGAEHSLGPDDVDYALVTALLAEFKRKWGKCASAQAPAPDPALCDIVEALREHSYDVDEAVAHAVLKLMEERAEAGTQQPPPSPAPLPLPVNAGAPAPTATLTGTAGPKPGGRTLKLGKGGKTTGAPTVNKSEETKKAVSAAPNGAHGTSVTSRLKKDEVEASMPDPNKRDCTFVIAGHVDAGKSTTLGHLLLLLGRVSQSDVDRNEKSARQMNKESFKYAWLLDQSEEERRRGVTIDSGSYCFETEHRRINILDAPGHKDYVLSMISSATQADAALLVVTAVTSEFEVGLAHGTKEHLFILKTLSVGRLIVAVNKMDAVDYSRDRYDYVVRELKLLLKQLRFKEEAIVGFCPVSGMRGTNLLTVDHGATPWYEGPSLVQLFDQCPLESRLLDAPLRLSLQDVQVQAARLFCKVESGRLTKSSKVVFLPVDVKVQVKTIVKPTTGELVAAAFAGDAVEIDTDSSLVGLFPGCVGCLPTAPIRCSTDFEARVQTFATLQSSILPGTTFTMVVHALTVPVKVVALVAKMDRQGNWSKGMVKCIPKATQAIIVFRTASKIALEPAEACRALGRFLLQQDGNTVAGGLVEKMML</sequence>